<gene>
    <name evidence="2" type="ORF">ABVK25_002677</name>
</gene>
<feature type="compositionally biased region" description="Basic and acidic residues" evidence="1">
    <location>
        <begin position="1"/>
        <end position="12"/>
    </location>
</feature>
<accession>A0ABR4BGI3</accession>
<dbReference type="Proteomes" id="UP001590951">
    <property type="component" value="Unassembled WGS sequence"/>
</dbReference>
<sequence>MTQDFRRSEGDVRTYPPRSYVPPSSIPVGGAPEAIYDESDTLRHFEKNARERAERMRRQAEEEARIYGESPRRHDRGGSEDRPPPRRNEYQNDEDYYRAGGRGGGTGYDYAQPYGGPVYR</sequence>
<reference evidence="2 3" key="1">
    <citation type="submission" date="2024-09" db="EMBL/GenBank/DDBJ databases">
        <title>Rethinking Asexuality: The Enigmatic Case of Functional Sexual Genes in Lepraria (Stereocaulaceae).</title>
        <authorList>
            <person name="Doellman M."/>
            <person name="Sun Y."/>
            <person name="Barcenas-Pena A."/>
            <person name="Lumbsch H.T."/>
            <person name="Grewe F."/>
        </authorList>
    </citation>
    <scope>NUCLEOTIDE SEQUENCE [LARGE SCALE GENOMIC DNA]</scope>
    <source>
        <strain evidence="2 3">Grewe 0041</strain>
    </source>
</reference>
<evidence type="ECO:0000313" key="2">
    <source>
        <dbReference type="EMBL" id="KAL2056938.1"/>
    </source>
</evidence>
<name>A0ABR4BGI3_9LECA</name>
<evidence type="ECO:0000256" key="1">
    <source>
        <dbReference type="SAM" id="MobiDB-lite"/>
    </source>
</evidence>
<feature type="compositionally biased region" description="Basic and acidic residues" evidence="1">
    <location>
        <begin position="40"/>
        <end position="90"/>
    </location>
</feature>
<comment type="caution">
    <text evidence="2">The sequence shown here is derived from an EMBL/GenBank/DDBJ whole genome shotgun (WGS) entry which is preliminary data.</text>
</comment>
<proteinExistence type="predicted"/>
<organism evidence="2 3">
    <name type="scientific">Lepraria finkii</name>
    <dbReference type="NCBI Taxonomy" id="1340010"/>
    <lineage>
        <taxon>Eukaryota</taxon>
        <taxon>Fungi</taxon>
        <taxon>Dikarya</taxon>
        <taxon>Ascomycota</taxon>
        <taxon>Pezizomycotina</taxon>
        <taxon>Lecanoromycetes</taxon>
        <taxon>OSLEUM clade</taxon>
        <taxon>Lecanoromycetidae</taxon>
        <taxon>Lecanorales</taxon>
        <taxon>Lecanorineae</taxon>
        <taxon>Stereocaulaceae</taxon>
        <taxon>Lepraria</taxon>
    </lineage>
</organism>
<evidence type="ECO:0000313" key="3">
    <source>
        <dbReference type="Proteomes" id="UP001590951"/>
    </source>
</evidence>
<protein>
    <submittedName>
        <fullName evidence="2">Uncharacterized protein</fullName>
    </submittedName>
</protein>
<dbReference type="EMBL" id="JBHFEH010000006">
    <property type="protein sequence ID" value="KAL2056938.1"/>
    <property type="molecule type" value="Genomic_DNA"/>
</dbReference>
<feature type="region of interest" description="Disordered" evidence="1">
    <location>
        <begin position="1"/>
        <end position="120"/>
    </location>
</feature>
<keyword evidence="3" id="KW-1185">Reference proteome</keyword>